<dbReference type="Ensembl" id="ENSHHUT00000048666.1">
    <property type="protein sequence ID" value="ENSHHUP00000046945.1"/>
    <property type="gene ID" value="ENSHHUG00000028509.1"/>
</dbReference>
<keyword evidence="1" id="KW-0963">Cytoplasm</keyword>
<dbReference type="PANTHER" id="PTHR12195">
    <property type="entry name" value="CYTOPLASMIC FMR1-INTERACTING PROTEIN-RELATED"/>
    <property type="match status" value="1"/>
</dbReference>
<reference evidence="2" key="3">
    <citation type="submission" date="2025-09" db="UniProtKB">
        <authorList>
            <consortium name="Ensembl"/>
        </authorList>
    </citation>
    <scope>IDENTIFICATION</scope>
</reference>
<reference evidence="3" key="1">
    <citation type="submission" date="2018-06" db="EMBL/GenBank/DDBJ databases">
        <title>Genome assembly of Danube salmon.</title>
        <authorList>
            <person name="Macqueen D.J."/>
            <person name="Gundappa M.K."/>
        </authorList>
    </citation>
    <scope>NUCLEOTIDE SEQUENCE [LARGE SCALE GENOMIC DNA]</scope>
</reference>
<dbReference type="InterPro" id="IPR008081">
    <property type="entry name" value="Cytoplasmic_FMR1-int"/>
</dbReference>
<proteinExistence type="inferred from homology"/>
<protein>
    <recommendedName>
        <fullName evidence="1">Cytoplasmic FMR1-interacting protein</fullName>
    </recommendedName>
</protein>
<dbReference type="GO" id="GO:0005737">
    <property type="term" value="C:cytoplasm"/>
    <property type="evidence" value="ECO:0007669"/>
    <property type="project" value="UniProtKB-UniRule"/>
</dbReference>
<dbReference type="GeneTree" id="ENSGT00500000044831"/>
<evidence type="ECO:0000256" key="1">
    <source>
        <dbReference type="PIRNR" id="PIRNR008153"/>
    </source>
</evidence>
<sequence>MTTHVTLEDALSNVDLLEELPLPDQQPCIEPPPSSIMYQANFDTNFEDRNAFVTGIARYIEQATVHSSMVKCNEQPNRVEIYEKTVEVLEPEVTKLMKFMYFQRKAIERFCGEVKRLCHAERRKDFVSEAYLLTLGKFINMFAVLDELKNMKCSVKNDHSAYKRYGGKTDTIWGCTSICLQQQLEVIPGYEELLADIVNISVDYYENKMYLTPSEKHMLLKVMGFGLYLMDGNVSNIYKLDAKKRINLGKIDKFFKVDMQIELSRYIETSAHYEENKSKWTCTQSSISPQYNLCEQMVQIRDDHIRFISELARYSNSEVVTGSGLDSQKSDEEYRELFDLALRGLQLLSKWSTHVMEVYSWKLVHPTDKFCNKDCPGTAEEYERATRYNYTSEEKFALVEVIAMIKGLQVLMGRMESVFNQAIRNTIYAALQDFAQMTLREPLRQAVRKKKNVLISVLQAIRKTICDWEGAREPPNDPCLRGEKDPKGGFDIKVPRRAVGPSSTQLYMVRTMLESLIADKSGSKKTLRSSLDGPIVLAIEDFHKHSFFFTHLLNFSEALQHCCDLSQLWFREFFLELTMGRRIQFPIEMSMPWILTDHILETKEPSMMEYVLYPLDLYNDSGYYALTKFKKQFLYDEIEAEVNLCFDQFVYKLADQIFAYYKAMSGSVLLDKRFRAECKNYGVIIPYPPSNRYETLLKQRHVQVGLSYITLVYALARVITVPHFGPLLLTKSVRLMESYKGTEIAELEWLMDINRLTHRLLSKHMTLDSFDAMFREANHNVSAPYGRITLHVFWELNFDFLPNYCYNGSTNRFVRTAIPFTQEPQRDKPANVQPYYLYGSKPLNIAYSHIYSSYRNFVGPPHFKTICRLLGYQGIAVVMEELLKIVKSLLQGTILQYVKTLIEVMPKICRLPRHEYGSPGILEFFHHQLKDIIEYAELKTDVFQSLREVGNAILFCLLIEQALSQEEVCDLLHAAPFQNILPRVYIKEGERLEVRMKRLEAKYAPLHLVPLIERLGTPQQIAIAREGDLLTKERLCCGLSMFEVILTRIRSFLQDAVWRGPPPTNGVMHVDECMEFHRLWSAMQFVYCIPVGTHEFTAEQCFGDGLNWAGCSIIVLLGQQRRFDLFDFCYHLLKVQRQDGKDEIIKNVPLKKMADRIRKYQILNNEIFAILNKYMKAVETDSSTVEHVRCFQPPIHQSLATTC</sequence>
<dbReference type="AlphaFoldDB" id="A0A4W5NBU8"/>
<dbReference type="PRINTS" id="PR01698">
    <property type="entry name" value="CYTOFMRPINTP"/>
</dbReference>
<dbReference type="Proteomes" id="UP000314982">
    <property type="component" value="Unassembled WGS sequence"/>
</dbReference>
<reference evidence="2" key="2">
    <citation type="submission" date="2025-08" db="UniProtKB">
        <authorList>
            <consortium name="Ensembl"/>
        </authorList>
    </citation>
    <scope>IDENTIFICATION</scope>
</reference>
<dbReference type="GO" id="GO:0030833">
    <property type="term" value="P:regulation of actin filament polymerization"/>
    <property type="evidence" value="ECO:0007669"/>
    <property type="project" value="InterPro"/>
</dbReference>
<evidence type="ECO:0000313" key="3">
    <source>
        <dbReference type="Proteomes" id="UP000314982"/>
    </source>
</evidence>
<evidence type="ECO:0000313" key="2">
    <source>
        <dbReference type="Ensembl" id="ENSHHUP00000046945.1"/>
    </source>
</evidence>
<dbReference type="Pfam" id="PF05994">
    <property type="entry name" value="FragX_IP"/>
    <property type="match status" value="1"/>
</dbReference>
<name>A0A4W5NBU8_9TELE</name>
<accession>A0A4W5NBU8</accession>
<organism evidence="2 3">
    <name type="scientific">Hucho hucho</name>
    <name type="common">huchen</name>
    <dbReference type="NCBI Taxonomy" id="62062"/>
    <lineage>
        <taxon>Eukaryota</taxon>
        <taxon>Metazoa</taxon>
        <taxon>Chordata</taxon>
        <taxon>Craniata</taxon>
        <taxon>Vertebrata</taxon>
        <taxon>Euteleostomi</taxon>
        <taxon>Actinopterygii</taxon>
        <taxon>Neopterygii</taxon>
        <taxon>Teleostei</taxon>
        <taxon>Protacanthopterygii</taxon>
        <taxon>Salmoniformes</taxon>
        <taxon>Salmonidae</taxon>
        <taxon>Salmoninae</taxon>
        <taxon>Hucho</taxon>
    </lineage>
</organism>
<dbReference type="GO" id="GO:0031267">
    <property type="term" value="F:small GTPase binding"/>
    <property type="evidence" value="ECO:0007669"/>
    <property type="project" value="InterPro"/>
</dbReference>
<keyword evidence="3" id="KW-1185">Reference proteome</keyword>
<comment type="similarity">
    <text evidence="1">Belongs to the CYFIP family.</text>
</comment>
<dbReference type="PIRSF" id="PIRSF008153">
    <property type="entry name" value="FMR1_interacting"/>
    <property type="match status" value="1"/>
</dbReference>